<accession>S0F5G1</accession>
<name>S0F5G1_9BACT</name>
<keyword evidence="2" id="KW-1185">Reference proteome</keyword>
<dbReference type="AlphaFoldDB" id="S0F5G1"/>
<organism evidence="1 2">
    <name type="scientific">Phocaeicola coprophilus DSM 18228 = JCM 13818</name>
    <dbReference type="NCBI Taxonomy" id="547042"/>
    <lineage>
        <taxon>Bacteria</taxon>
        <taxon>Pseudomonadati</taxon>
        <taxon>Bacteroidota</taxon>
        <taxon>Bacteroidia</taxon>
        <taxon>Bacteroidales</taxon>
        <taxon>Bacteroidaceae</taxon>
        <taxon>Phocaeicola</taxon>
    </lineage>
</organism>
<proteinExistence type="predicted"/>
<gene>
    <name evidence="1" type="ORF">BACCOPRO_00608</name>
</gene>
<reference evidence="1 2" key="1">
    <citation type="submission" date="2008-12" db="EMBL/GenBank/DDBJ databases">
        <authorList>
            <person name="Fulton L."/>
            <person name="Clifton S."/>
            <person name="Fulton B."/>
            <person name="Xu J."/>
            <person name="Minx P."/>
            <person name="Pepin K.H."/>
            <person name="Johnson M."/>
            <person name="Bhonagiri V."/>
            <person name="Nash W.E."/>
            <person name="Mardis E.R."/>
            <person name="Wilson R.K."/>
        </authorList>
    </citation>
    <scope>NUCLEOTIDE SEQUENCE [LARGE SCALE GENOMIC DNA]</scope>
    <source>
        <strain evidence="1 2">DSM 18228</strain>
    </source>
</reference>
<comment type="caution">
    <text evidence="1">The sequence shown here is derived from an EMBL/GenBank/DDBJ whole genome shotgun (WGS) entry which is preliminary data.</text>
</comment>
<dbReference type="HOGENOM" id="CLU_3265553_0_0_10"/>
<dbReference type="EMBL" id="ACBW01000041">
    <property type="protein sequence ID" value="EEF75125.1"/>
    <property type="molecule type" value="Genomic_DNA"/>
</dbReference>
<evidence type="ECO:0000313" key="2">
    <source>
        <dbReference type="Proteomes" id="UP000014073"/>
    </source>
</evidence>
<dbReference type="STRING" id="547042.BACCOPRO_00608"/>
<evidence type="ECO:0000313" key="1">
    <source>
        <dbReference type="EMBL" id="EEF75125.1"/>
    </source>
</evidence>
<sequence>MMQVKMLTLISLGFFVRDEKVNALLFEMMKKTVIIFSCVKS</sequence>
<protein>
    <submittedName>
        <fullName evidence="1">Uncharacterized protein</fullName>
    </submittedName>
</protein>
<dbReference type="Proteomes" id="UP000014073">
    <property type="component" value="Unassembled WGS sequence"/>
</dbReference>